<dbReference type="Gene3D" id="1.25.40.10">
    <property type="entry name" value="Tetratricopeptide repeat domain"/>
    <property type="match status" value="1"/>
</dbReference>
<evidence type="ECO:0000313" key="9">
    <source>
        <dbReference type="EMBL" id="CAD7089604.1"/>
    </source>
</evidence>
<comment type="subunit">
    <text evidence="2">Interacts with microtubules.</text>
</comment>
<keyword evidence="6" id="KW-0206">Cytoskeleton</keyword>
<protein>
    <recommendedName>
        <fullName evidence="7">Regulator of microtubule dynamics protein 1</fullName>
    </recommendedName>
    <alternativeName>
        <fullName evidence="8">Protein FAM82B</fullName>
    </alternativeName>
</protein>
<evidence type="ECO:0000256" key="6">
    <source>
        <dbReference type="ARBA" id="ARBA00023212"/>
    </source>
</evidence>
<dbReference type="OrthoDB" id="69711at2759"/>
<comment type="subcellular location">
    <subcellularLocation>
        <location evidence="1">Cytoplasm</location>
        <location evidence="1">Cytoskeleton</location>
    </subcellularLocation>
</comment>
<organism evidence="9 10">
    <name type="scientific">Hermetia illucens</name>
    <name type="common">Black soldier fly</name>
    <dbReference type="NCBI Taxonomy" id="343691"/>
    <lineage>
        <taxon>Eukaryota</taxon>
        <taxon>Metazoa</taxon>
        <taxon>Ecdysozoa</taxon>
        <taxon>Arthropoda</taxon>
        <taxon>Hexapoda</taxon>
        <taxon>Insecta</taxon>
        <taxon>Pterygota</taxon>
        <taxon>Neoptera</taxon>
        <taxon>Endopterygota</taxon>
        <taxon>Diptera</taxon>
        <taxon>Brachycera</taxon>
        <taxon>Stratiomyomorpha</taxon>
        <taxon>Stratiomyidae</taxon>
        <taxon>Hermetiinae</taxon>
        <taxon>Hermetia</taxon>
    </lineage>
</organism>
<dbReference type="InParanoid" id="A0A7R8V0X4"/>
<evidence type="ECO:0000313" key="10">
    <source>
        <dbReference type="Proteomes" id="UP000594454"/>
    </source>
</evidence>
<evidence type="ECO:0000256" key="4">
    <source>
        <dbReference type="ARBA" id="ARBA00022737"/>
    </source>
</evidence>
<dbReference type="PANTHER" id="PTHR16056:SF16">
    <property type="entry name" value="REGULATOR OF MICROTUBULE DYNAMICS PROTEIN 1"/>
    <property type="match status" value="1"/>
</dbReference>
<evidence type="ECO:0000256" key="7">
    <source>
        <dbReference type="ARBA" id="ARBA00039966"/>
    </source>
</evidence>
<evidence type="ECO:0000256" key="1">
    <source>
        <dbReference type="ARBA" id="ARBA00004245"/>
    </source>
</evidence>
<evidence type="ECO:0000256" key="2">
    <source>
        <dbReference type="ARBA" id="ARBA00011375"/>
    </source>
</evidence>
<sequence>MSVRQFRTLCGQSHLSRLGRETIPTAQNRTIPAVIHRKVCSCGVQISRFRQLPIVGTVAFIAIAKSSRVENRSKMTEEVSLDLTLQNADQLFDENHYQEVIDVLSKYSDQDSAEIQWRKARAYYSLSKSAKEKSEREKLIRQSYELIQQALEKDDKNFAIHKWMAIVMDANAELDGIKARVSQLELMKNHISRSLELNPDDPTTWHLLGAFEFALAELPWIQRKIVSAIFATPPTGTYEKALECFEKAESIKPGFYSSNWLMAGKCYLALEKKKEAKEFLEKAANCRVLNEDDKKSKEEATQLLKKI</sequence>
<accession>A0A7R8V0X4</accession>
<keyword evidence="10" id="KW-1185">Reference proteome</keyword>
<proteinExistence type="predicted"/>
<dbReference type="AlphaFoldDB" id="A0A7R8V0X4"/>
<dbReference type="OMA" id="KDVEILW"/>
<keyword evidence="5" id="KW-0802">TPR repeat</keyword>
<reference evidence="9 10" key="1">
    <citation type="submission" date="2020-11" db="EMBL/GenBank/DDBJ databases">
        <authorList>
            <person name="Wallbank WR R."/>
            <person name="Pardo Diaz C."/>
            <person name="Kozak K."/>
            <person name="Martin S."/>
            <person name="Jiggins C."/>
            <person name="Moest M."/>
            <person name="Warren A I."/>
            <person name="Generalovic N T."/>
            <person name="Byers J.R.P. K."/>
            <person name="Montejo-Kovacevich G."/>
            <person name="Yen C E."/>
        </authorList>
    </citation>
    <scope>NUCLEOTIDE SEQUENCE [LARGE SCALE GENOMIC DNA]</scope>
</reference>
<name>A0A7R8V0X4_HERIL</name>
<dbReference type="GO" id="GO:0097431">
    <property type="term" value="C:mitotic spindle pole"/>
    <property type="evidence" value="ECO:0007669"/>
    <property type="project" value="TreeGrafter"/>
</dbReference>
<dbReference type="EMBL" id="LR899012">
    <property type="protein sequence ID" value="CAD7089604.1"/>
    <property type="molecule type" value="Genomic_DNA"/>
</dbReference>
<keyword evidence="3" id="KW-0963">Cytoplasm</keyword>
<gene>
    <name evidence="9" type="ORF">HERILL_LOCUS12143</name>
</gene>
<evidence type="ECO:0000256" key="3">
    <source>
        <dbReference type="ARBA" id="ARBA00022490"/>
    </source>
</evidence>
<dbReference type="GO" id="GO:0008017">
    <property type="term" value="F:microtubule binding"/>
    <property type="evidence" value="ECO:0007669"/>
    <property type="project" value="TreeGrafter"/>
</dbReference>
<evidence type="ECO:0000256" key="8">
    <source>
        <dbReference type="ARBA" id="ARBA00041958"/>
    </source>
</evidence>
<dbReference type="SUPFAM" id="SSF48452">
    <property type="entry name" value="TPR-like"/>
    <property type="match status" value="1"/>
</dbReference>
<evidence type="ECO:0000256" key="5">
    <source>
        <dbReference type="ARBA" id="ARBA00022803"/>
    </source>
</evidence>
<dbReference type="PANTHER" id="PTHR16056">
    <property type="entry name" value="REGULATOR OF MICROTUBULE DYNAMICS PROTEIN"/>
    <property type="match status" value="1"/>
</dbReference>
<dbReference type="GO" id="GO:0005876">
    <property type="term" value="C:spindle microtubule"/>
    <property type="evidence" value="ECO:0007669"/>
    <property type="project" value="TreeGrafter"/>
</dbReference>
<dbReference type="InterPro" id="IPR011990">
    <property type="entry name" value="TPR-like_helical_dom_sf"/>
</dbReference>
<dbReference type="GO" id="GO:0005739">
    <property type="term" value="C:mitochondrion"/>
    <property type="evidence" value="ECO:0007669"/>
    <property type="project" value="TreeGrafter"/>
</dbReference>
<dbReference type="InterPro" id="IPR049039">
    <property type="entry name" value="RMD1-3_a_helical_rpt"/>
</dbReference>
<dbReference type="Pfam" id="PF21033">
    <property type="entry name" value="RMD1-3"/>
    <property type="match status" value="1"/>
</dbReference>
<dbReference type="Proteomes" id="UP000594454">
    <property type="component" value="Chromosome 4"/>
</dbReference>
<keyword evidence="4" id="KW-0677">Repeat</keyword>